<sequence length="56" mass="5803">MPVLPPSPSLLRAGGFPLVYTTHDPPPACFSHLLPSRTEDSGAHRGGGLTAHTGAR</sequence>
<evidence type="ECO:0000256" key="1">
    <source>
        <dbReference type="SAM" id="MobiDB-lite"/>
    </source>
</evidence>
<gene>
    <name evidence="2" type="ORF">BN2614_LOCUS7</name>
</gene>
<keyword evidence="3" id="KW-1185">Reference proteome</keyword>
<feature type="non-terminal residue" evidence="2">
    <location>
        <position position="1"/>
    </location>
</feature>
<name>A0A9X9LW76_GULGU</name>
<feature type="region of interest" description="Disordered" evidence="1">
    <location>
        <begin position="35"/>
        <end position="56"/>
    </location>
</feature>
<evidence type="ECO:0000313" key="3">
    <source>
        <dbReference type="Proteomes" id="UP000269945"/>
    </source>
</evidence>
<proteinExistence type="predicted"/>
<organism evidence="2 3">
    <name type="scientific">Gulo gulo</name>
    <name type="common">Wolverine</name>
    <name type="synonym">Gluton</name>
    <dbReference type="NCBI Taxonomy" id="48420"/>
    <lineage>
        <taxon>Eukaryota</taxon>
        <taxon>Metazoa</taxon>
        <taxon>Chordata</taxon>
        <taxon>Craniata</taxon>
        <taxon>Vertebrata</taxon>
        <taxon>Euteleostomi</taxon>
        <taxon>Mammalia</taxon>
        <taxon>Eutheria</taxon>
        <taxon>Laurasiatheria</taxon>
        <taxon>Carnivora</taxon>
        <taxon>Caniformia</taxon>
        <taxon>Musteloidea</taxon>
        <taxon>Mustelidae</taxon>
        <taxon>Guloninae</taxon>
        <taxon>Gulo</taxon>
    </lineage>
</organism>
<dbReference type="Proteomes" id="UP000269945">
    <property type="component" value="Unassembled WGS sequence"/>
</dbReference>
<evidence type="ECO:0000313" key="2">
    <source>
        <dbReference type="EMBL" id="VCW97628.1"/>
    </source>
</evidence>
<dbReference type="EMBL" id="CYRY02022463">
    <property type="protein sequence ID" value="VCW97628.1"/>
    <property type="molecule type" value="Genomic_DNA"/>
</dbReference>
<dbReference type="AlphaFoldDB" id="A0A9X9LW76"/>
<comment type="caution">
    <text evidence="2">The sequence shown here is derived from an EMBL/GenBank/DDBJ whole genome shotgun (WGS) entry which is preliminary data.</text>
</comment>
<protein>
    <submittedName>
        <fullName evidence="2">Uncharacterized protein</fullName>
    </submittedName>
</protein>
<reference evidence="2 3" key="1">
    <citation type="submission" date="2018-10" db="EMBL/GenBank/DDBJ databases">
        <authorList>
            <person name="Ekblom R."/>
            <person name="Jareborg N."/>
        </authorList>
    </citation>
    <scope>NUCLEOTIDE SEQUENCE [LARGE SCALE GENOMIC DNA]</scope>
    <source>
        <tissue evidence="2">Muscle</tissue>
    </source>
</reference>
<accession>A0A9X9LW76</accession>